<dbReference type="Proteomes" id="UP000737402">
    <property type="component" value="Unassembled WGS sequence"/>
</dbReference>
<dbReference type="InterPro" id="IPR023365">
    <property type="entry name" value="Sortase_dom-sf"/>
</dbReference>
<dbReference type="InterPro" id="IPR042001">
    <property type="entry name" value="Sortase_F"/>
</dbReference>
<keyword evidence="1" id="KW-0378">Hydrolase</keyword>
<evidence type="ECO:0000256" key="3">
    <source>
        <dbReference type="SAM" id="SignalP"/>
    </source>
</evidence>
<protein>
    <submittedName>
        <fullName evidence="4">LPXTG-site transpeptidase (Sortase) family protein</fullName>
    </submittedName>
</protein>
<feature type="region of interest" description="Disordered" evidence="2">
    <location>
        <begin position="24"/>
        <end position="63"/>
    </location>
</feature>
<proteinExistence type="predicted"/>
<feature type="chain" id="PRO_5046581042" evidence="3">
    <location>
        <begin position="21"/>
        <end position="218"/>
    </location>
</feature>
<dbReference type="InterPro" id="IPR005754">
    <property type="entry name" value="Sortase"/>
</dbReference>
<gene>
    <name evidence="4" type="ORF">JOC95_001564</name>
</gene>
<keyword evidence="3" id="KW-0732">Signal</keyword>
<dbReference type="RefSeq" id="WP_204414914.1">
    <property type="nucleotide sequence ID" value="NZ_JAFBED010000003.1"/>
</dbReference>
<evidence type="ECO:0000313" key="4">
    <source>
        <dbReference type="EMBL" id="MBM7619712.1"/>
    </source>
</evidence>
<keyword evidence="5" id="KW-1185">Reference proteome</keyword>
<evidence type="ECO:0000256" key="2">
    <source>
        <dbReference type="SAM" id="MobiDB-lite"/>
    </source>
</evidence>
<evidence type="ECO:0000313" key="5">
    <source>
        <dbReference type="Proteomes" id="UP000737402"/>
    </source>
</evidence>
<organism evidence="4 5">
    <name type="scientific">Sutcliffiella tianshenii</name>
    <dbReference type="NCBI Taxonomy" id="1463404"/>
    <lineage>
        <taxon>Bacteria</taxon>
        <taxon>Bacillati</taxon>
        <taxon>Bacillota</taxon>
        <taxon>Bacilli</taxon>
        <taxon>Bacillales</taxon>
        <taxon>Bacillaceae</taxon>
        <taxon>Sutcliffiella</taxon>
    </lineage>
</organism>
<sequence length="218" mass="23929">MKHLIIVSTMMLLFAGCSSANDTANNANQKDTQKTEAATTEAASPEKEKTAIPNRTPSTNENGKVVKEERTTIEPHQIVIPRIGVDATVEQVGVIENGQMGVPESFETVGWYSEGPMPGERGNTVISGHVDSRNGPAVFFELKNLEPGDEIQVYNKEGDSLTYVVDRIETYGEGEAPVDAIFDYSFQSNLNLITCTGTFDRSVREYSDRLVVYSSLKK</sequence>
<feature type="compositionally biased region" description="Polar residues" evidence="2">
    <location>
        <begin position="53"/>
        <end position="62"/>
    </location>
</feature>
<dbReference type="Pfam" id="PF04203">
    <property type="entry name" value="Sortase"/>
    <property type="match status" value="1"/>
</dbReference>
<dbReference type="PROSITE" id="PS51257">
    <property type="entry name" value="PROKAR_LIPOPROTEIN"/>
    <property type="match status" value="1"/>
</dbReference>
<dbReference type="CDD" id="cd05829">
    <property type="entry name" value="Sortase_F"/>
    <property type="match status" value="1"/>
</dbReference>
<name>A0ABS2NZ76_9BACI</name>
<evidence type="ECO:0000256" key="1">
    <source>
        <dbReference type="ARBA" id="ARBA00022801"/>
    </source>
</evidence>
<comment type="caution">
    <text evidence="4">The sequence shown here is derived from an EMBL/GenBank/DDBJ whole genome shotgun (WGS) entry which is preliminary data.</text>
</comment>
<dbReference type="SUPFAM" id="SSF63817">
    <property type="entry name" value="Sortase"/>
    <property type="match status" value="1"/>
</dbReference>
<dbReference type="EMBL" id="JAFBED010000003">
    <property type="protein sequence ID" value="MBM7619712.1"/>
    <property type="molecule type" value="Genomic_DNA"/>
</dbReference>
<dbReference type="Gene3D" id="2.40.260.10">
    <property type="entry name" value="Sortase"/>
    <property type="match status" value="1"/>
</dbReference>
<accession>A0ABS2NZ76</accession>
<reference evidence="4 5" key="1">
    <citation type="submission" date="2021-01" db="EMBL/GenBank/DDBJ databases">
        <title>Genomic Encyclopedia of Type Strains, Phase IV (KMG-IV): sequencing the most valuable type-strain genomes for metagenomic binning, comparative biology and taxonomic classification.</title>
        <authorList>
            <person name="Goeker M."/>
        </authorList>
    </citation>
    <scope>NUCLEOTIDE SEQUENCE [LARGE SCALE GENOMIC DNA]</scope>
    <source>
        <strain evidence="4 5">DSM 25879</strain>
    </source>
</reference>
<feature type="signal peptide" evidence="3">
    <location>
        <begin position="1"/>
        <end position="20"/>
    </location>
</feature>